<sequence length="336" mass="38160">MDAVPEDTMPPPPAWSVLEFTFSNRNTNSELMVMCNHRRFIIRLFADNFSQSPLLKSRYLFFLEVAEKFEKDGYTVEDFYDWIVEPLLPVFRELPENVAGSTLQEFLFPETHVYTLRADGERVAAIPYDEKETMAPVFGVYLPNNICTPSPSFEPWEVQVCKESRVSGPPSNTPAKVLLKDGTIAFLKLIRPGDKHFLLNEIDKYRKMHDAHLDKSLRTPRLLGLVRDGHGQVFGLLLTYIDCGRKTLFCAVKPETPKHLRQRWATQIHDIANQLHDAGIVWGDAKPDNILIDHNNDAWLIDFGGGYTDGWVPKELAGSVEGDLKALGKITEFIGI</sequence>
<dbReference type="EMBL" id="QJNS01000116">
    <property type="protein sequence ID" value="RYO86423.1"/>
    <property type="molecule type" value="Genomic_DNA"/>
</dbReference>
<reference evidence="2 3" key="1">
    <citation type="submission" date="2018-06" db="EMBL/GenBank/DDBJ databases">
        <title>Complete Genomes of Monosporascus.</title>
        <authorList>
            <person name="Robinson A.J."/>
            <person name="Natvig D.O."/>
        </authorList>
    </citation>
    <scope>NUCLEOTIDE SEQUENCE [LARGE SCALE GENOMIC DNA]</scope>
    <source>
        <strain evidence="2 3">CBS 609.92</strain>
    </source>
</reference>
<keyword evidence="3" id="KW-1185">Reference proteome</keyword>
<protein>
    <recommendedName>
        <fullName evidence="1">Protein kinase domain-containing protein</fullName>
    </recommendedName>
</protein>
<comment type="caution">
    <text evidence="2">The sequence shown here is derived from an EMBL/GenBank/DDBJ whole genome shotgun (WGS) entry which is preliminary data.</text>
</comment>
<gene>
    <name evidence="2" type="ORF">DL762_004760</name>
</gene>
<proteinExistence type="predicted"/>
<dbReference type="SUPFAM" id="SSF56112">
    <property type="entry name" value="Protein kinase-like (PK-like)"/>
    <property type="match status" value="1"/>
</dbReference>
<evidence type="ECO:0000313" key="3">
    <source>
        <dbReference type="Proteomes" id="UP000294003"/>
    </source>
</evidence>
<name>A0ABY0H7W4_9PEZI</name>
<dbReference type="Gene3D" id="1.10.510.10">
    <property type="entry name" value="Transferase(Phosphotransferase) domain 1"/>
    <property type="match status" value="1"/>
</dbReference>
<accession>A0ABY0H7W4</accession>
<organism evidence="2 3">
    <name type="scientific">Monosporascus cannonballus</name>
    <dbReference type="NCBI Taxonomy" id="155416"/>
    <lineage>
        <taxon>Eukaryota</taxon>
        <taxon>Fungi</taxon>
        <taxon>Dikarya</taxon>
        <taxon>Ascomycota</taxon>
        <taxon>Pezizomycotina</taxon>
        <taxon>Sordariomycetes</taxon>
        <taxon>Xylariomycetidae</taxon>
        <taxon>Xylariales</taxon>
        <taxon>Xylariales incertae sedis</taxon>
        <taxon>Monosporascus</taxon>
    </lineage>
</organism>
<dbReference type="PROSITE" id="PS50011">
    <property type="entry name" value="PROTEIN_KINASE_DOM"/>
    <property type="match status" value="1"/>
</dbReference>
<dbReference type="InterPro" id="IPR000719">
    <property type="entry name" value="Prot_kinase_dom"/>
</dbReference>
<feature type="domain" description="Protein kinase" evidence="1">
    <location>
        <begin position="161"/>
        <end position="336"/>
    </location>
</feature>
<dbReference type="InterPro" id="IPR011009">
    <property type="entry name" value="Kinase-like_dom_sf"/>
</dbReference>
<dbReference type="Proteomes" id="UP000294003">
    <property type="component" value="Unassembled WGS sequence"/>
</dbReference>
<evidence type="ECO:0000313" key="2">
    <source>
        <dbReference type="EMBL" id="RYO86423.1"/>
    </source>
</evidence>
<evidence type="ECO:0000259" key="1">
    <source>
        <dbReference type="PROSITE" id="PS50011"/>
    </source>
</evidence>